<feature type="compositionally biased region" description="Polar residues" evidence="13">
    <location>
        <begin position="1"/>
        <end position="21"/>
    </location>
</feature>
<dbReference type="PIRSF" id="PIRSF006603">
    <property type="entry name" value="DinF"/>
    <property type="match status" value="1"/>
</dbReference>
<dbReference type="Pfam" id="PF01554">
    <property type="entry name" value="MatE"/>
    <property type="match status" value="2"/>
</dbReference>
<evidence type="ECO:0000256" key="8">
    <source>
        <dbReference type="ARBA" id="ARBA00022692"/>
    </source>
</evidence>
<dbReference type="GO" id="GO:0015297">
    <property type="term" value="F:antiporter activity"/>
    <property type="evidence" value="ECO:0007669"/>
    <property type="project" value="UniProtKB-KW"/>
</dbReference>
<reference evidence="15" key="1">
    <citation type="submission" date="2020-10" db="EMBL/GenBank/DDBJ databases">
        <authorList>
            <person name="Kadnikov V."/>
            <person name="Beletsky A.V."/>
            <person name="Mardanov A.V."/>
            <person name="Karnachuk O.V."/>
            <person name="Ravin N.V."/>
        </authorList>
    </citation>
    <scope>NUCLEOTIDE SEQUENCE</scope>
    <source>
        <strain evidence="15">Bu02</strain>
    </source>
</reference>
<evidence type="ECO:0000256" key="11">
    <source>
        <dbReference type="ARBA" id="ARBA00023136"/>
    </source>
</evidence>
<organism evidence="15">
    <name type="scientific">Candidatus Fermentithermobacillus carboniphilus</name>
    <dbReference type="NCBI Taxonomy" id="3085328"/>
    <lineage>
        <taxon>Bacteria</taxon>
        <taxon>Bacillati</taxon>
        <taxon>Bacillota</taxon>
        <taxon>Candidatus Fermentithermobacillia</taxon>
        <taxon>Candidatus Fermentithermobacillales</taxon>
        <taxon>Candidatus Fermentithermobacillaceae</taxon>
        <taxon>Candidatus Fermentithermobacillus</taxon>
    </lineage>
</organism>
<dbReference type="GO" id="GO:0005886">
    <property type="term" value="C:plasma membrane"/>
    <property type="evidence" value="ECO:0007669"/>
    <property type="project" value="UniProtKB-SubCell"/>
</dbReference>
<dbReference type="GO" id="GO:0006811">
    <property type="term" value="P:monoatomic ion transport"/>
    <property type="evidence" value="ECO:0007669"/>
    <property type="project" value="UniProtKB-KW"/>
</dbReference>
<dbReference type="InterPro" id="IPR050222">
    <property type="entry name" value="MATE_MdtK"/>
</dbReference>
<comment type="similarity">
    <text evidence="3">Belongs to the multi antimicrobial extrusion (MATE) (TC 2.A.66.1) family.</text>
</comment>
<feature type="transmembrane region" description="Helical" evidence="14">
    <location>
        <begin position="455"/>
        <end position="479"/>
    </location>
</feature>
<gene>
    <name evidence="15" type="ORF">IMF26_09215</name>
</gene>
<dbReference type="EMBL" id="CP062796">
    <property type="protein sequence ID" value="QUL98207.1"/>
    <property type="molecule type" value="Genomic_DNA"/>
</dbReference>
<evidence type="ECO:0000256" key="13">
    <source>
        <dbReference type="SAM" id="MobiDB-lite"/>
    </source>
</evidence>
<evidence type="ECO:0000256" key="2">
    <source>
        <dbReference type="ARBA" id="ARBA00004651"/>
    </source>
</evidence>
<accession>A0AAT9LC08</accession>
<evidence type="ECO:0000256" key="10">
    <source>
        <dbReference type="ARBA" id="ARBA00023065"/>
    </source>
</evidence>
<keyword evidence="6" id="KW-0050">Antiport</keyword>
<keyword evidence="8 14" id="KW-0812">Transmembrane</keyword>
<comment type="subcellular location">
    <subcellularLocation>
        <location evidence="2">Cell membrane</location>
        <topology evidence="2">Multi-pass membrane protein</topology>
    </subcellularLocation>
</comment>
<dbReference type="PANTHER" id="PTHR43298:SF2">
    <property type="entry name" value="FMN_FAD EXPORTER YEEO-RELATED"/>
    <property type="match status" value="1"/>
</dbReference>
<dbReference type="AlphaFoldDB" id="A0AAT9LC08"/>
<protein>
    <recommendedName>
        <fullName evidence="4">Probable multidrug resistance protein NorM</fullName>
    </recommendedName>
    <alternativeName>
        <fullName evidence="12">Multidrug-efflux transporter</fullName>
    </alternativeName>
</protein>
<keyword evidence="11 14" id="KW-0472">Membrane</keyword>
<feature type="transmembrane region" description="Helical" evidence="14">
    <location>
        <begin position="161"/>
        <end position="179"/>
    </location>
</feature>
<evidence type="ECO:0000256" key="4">
    <source>
        <dbReference type="ARBA" id="ARBA00020268"/>
    </source>
</evidence>
<evidence type="ECO:0000256" key="6">
    <source>
        <dbReference type="ARBA" id="ARBA00022449"/>
    </source>
</evidence>
<dbReference type="InterPro" id="IPR002528">
    <property type="entry name" value="MATE_fam"/>
</dbReference>
<name>A0AAT9LC08_9FIRM</name>
<evidence type="ECO:0000256" key="5">
    <source>
        <dbReference type="ARBA" id="ARBA00022448"/>
    </source>
</evidence>
<dbReference type="CDD" id="cd13137">
    <property type="entry name" value="MATE_NorM_like"/>
    <property type="match status" value="1"/>
</dbReference>
<evidence type="ECO:0000256" key="12">
    <source>
        <dbReference type="ARBA" id="ARBA00031636"/>
    </source>
</evidence>
<feature type="region of interest" description="Disordered" evidence="13">
    <location>
        <begin position="1"/>
        <end position="46"/>
    </location>
</feature>
<dbReference type="NCBIfam" id="TIGR00797">
    <property type="entry name" value="matE"/>
    <property type="match status" value="1"/>
</dbReference>
<dbReference type="PANTHER" id="PTHR43298">
    <property type="entry name" value="MULTIDRUG RESISTANCE PROTEIN NORM-RELATED"/>
    <property type="match status" value="1"/>
</dbReference>
<proteinExistence type="inferred from homology"/>
<keyword evidence="7" id="KW-1003">Cell membrane</keyword>
<keyword evidence="10" id="KW-0406">Ion transport</keyword>
<feature type="transmembrane region" description="Helical" evidence="14">
    <location>
        <begin position="262"/>
        <end position="281"/>
    </location>
</feature>
<keyword evidence="5" id="KW-0813">Transport</keyword>
<evidence type="ECO:0000256" key="1">
    <source>
        <dbReference type="ARBA" id="ARBA00003408"/>
    </source>
</evidence>
<feature type="transmembrane region" description="Helical" evidence="14">
    <location>
        <begin position="231"/>
        <end position="250"/>
    </location>
</feature>
<comment type="function">
    <text evidence="1">Multidrug efflux pump.</text>
</comment>
<keyword evidence="9 14" id="KW-1133">Transmembrane helix</keyword>
<evidence type="ECO:0000313" key="15">
    <source>
        <dbReference type="EMBL" id="QUL98207.1"/>
    </source>
</evidence>
<reference evidence="15" key="2">
    <citation type="journal article" date="2023" name="Biology">
        <title>Prokaryotic Life Associated with Coal-Fire Gas Vents Revealed by Metagenomics.</title>
        <authorList>
            <person name="Kadnikov V.V."/>
            <person name="Mardanov A.V."/>
            <person name="Beletsky A.V."/>
            <person name="Karnachuk O.V."/>
            <person name="Ravin N.V."/>
        </authorList>
    </citation>
    <scope>NUCLEOTIDE SEQUENCE</scope>
    <source>
        <strain evidence="15">Bu02</strain>
    </source>
</reference>
<dbReference type="InterPro" id="IPR048279">
    <property type="entry name" value="MdtK-like"/>
</dbReference>
<evidence type="ECO:0000256" key="7">
    <source>
        <dbReference type="ARBA" id="ARBA00022475"/>
    </source>
</evidence>
<sequence>MSSNFNGASVEETSAKTSVSRTAPVEGSTSPPLPGTKDASPFGTASSAEEAPAQVLAFSEKGHKRNRVLDLASHTIEQNIWILVVPLLAERLLQSVVDAADMVMVGRVGAASVAAVGLSNQISMIATGFFDAIRVGTTSVVARRVGAGRFEDAQETVRQSLLIAGTIGITAFLLFSVFAEHSLFLMGAEKEVIEQGIPYFWWKGLSLVFEFVTMTFAAALRGAGDTKLPMYVGMVVNLVNLAGNYLLIGGNFGFPRMGTEGAGLATAFARFTGMMLIIILTTKTSNPIRYFYRGSFKPHAETLRTVLRIGLPASGERLTLRGAQLLYTRAVAGLGTNAYAAHQIALRIESISLTVGFSFGAATTTLVGQYLGFEDREKAELAARKCQKIAAIAMGCAGFLLFAGAPVVVKLFTPDNPTVIYLGSTVLKIVAIAQPFMAINHVLAGGLRGAGDTAWVMYITGGSAWVVRVVLTYLLVTVMNLQLPGAWYAMVSDQIIRSVLFQWRFKTGKWKQIAV</sequence>
<feature type="transmembrane region" description="Helical" evidence="14">
    <location>
        <begin position="419"/>
        <end position="443"/>
    </location>
</feature>
<dbReference type="KEGG" id="fcz:IMF26_09215"/>
<feature type="transmembrane region" description="Helical" evidence="14">
    <location>
        <begin position="389"/>
        <end position="413"/>
    </location>
</feature>
<evidence type="ECO:0000256" key="14">
    <source>
        <dbReference type="SAM" id="Phobius"/>
    </source>
</evidence>
<dbReference type="GO" id="GO:0042910">
    <property type="term" value="F:xenobiotic transmembrane transporter activity"/>
    <property type="evidence" value="ECO:0007669"/>
    <property type="project" value="InterPro"/>
</dbReference>
<evidence type="ECO:0000256" key="3">
    <source>
        <dbReference type="ARBA" id="ARBA00010199"/>
    </source>
</evidence>
<evidence type="ECO:0000256" key="9">
    <source>
        <dbReference type="ARBA" id="ARBA00022989"/>
    </source>
</evidence>
<feature type="transmembrane region" description="Helical" evidence="14">
    <location>
        <begin position="199"/>
        <end position="219"/>
    </location>
</feature>